<dbReference type="AlphaFoldDB" id="A0A916ZFL4"/>
<dbReference type="Gene3D" id="2.40.420.20">
    <property type="match status" value="1"/>
</dbReference>
<evidence type="ECO:0000259" key="4">
    <source>
        <dbReference type="Pfam" id="PF25989"/>
    </source>
</evidence>
<dbReference type="Pfam" id="PF25954">
    <property type="entry name" value="Beta-barrel_RND_2"/>
    <property type="match status" value="1"/>
</dbReference>
<feature type="domain" description="YknX-like C-terminal permuted SH3-like" evidence="4">
    <location>
        <begin position="282"/>
        <end position="350"/>
    </location>
</feature>
<dbReference type="InterPro" id="IPR006143">
    <property type="entry name" value="RND_pump_MFP"/>
</dbReference>
<evidence type="ECO:0000259" key="3">
    <source>
        <dbReference type="Pfam" id="PF25954"/>
    </source>
</evidence>
<dbReference type="Gene3D" id="1.10.287.470">
    <property type="entry name" value="Helix hairpin bin"/>
    <property type="match status" value="1"/>
</dbReference>
<reference evidence="5" key="1">
    <citation type="journal article" date="2014" name="Int. J. Syst. Evol. Microbiol.">
        <title>Complete genome sequence of Corynebacterium casei LMG S-19264T (=DSM 44701T), isolated from a smear-ripened cheese.</title>
        <authorList>
            <consortium name="US DOE Joint Genome Institute (JGI-PGF)"/>
            <person name="Walter F."/>
            <person name="Albersmeier A."/>
            <person name="Kalinowski J."/>
            <person name="Ruckert C."/>
        </authorList>
    </citation>
    <scope>NUCLEOTIDE SEQUENCE</scope>
    <source>
        <strain evidence="5">CGMCC 1.15367</strain>
    </source>
</reference>
<dbReference type="InterPro" id="IPR058792">
    <property type="entry name" value="Beta-barrel_RND_2"/>
</dbReference>
<dbReference type="SUPFAM" id="SSF111369">
    <property type="entry name" value="HlyD-like secretion proteins"/>
    <property type="match status" value="1"/>
</dbReference>
<proteinExistence type="inferred from homology"/>
<evidence type="ECO:0000313" key="6">
    <source>
        <dbReference type="Proteomes" id="UP000644699"/>
    </source>
</evidence>
<keyword evidence="2" id="KW-0175">Coiled coil</keyword>
<accession>A0A916ZFL4</accession>
<dbReference type="InterPro" id="IPR058637">
    <property type="entry name" value="YknX-like_C"/>
</dbReference>
<dbReference type="NCBIfam" id="TIGR01730">
    <property type="entry name" value="RND_mfp"/>
    <property type="match status" value="1"/>
</dbReference>
<name>A0A916ZFL4_9HYPH</name>
<reference evidence="5" key="2">
    <citation type="submission" date="2020-09" db="EMBL/GenBank/DDBJ databases">
        <authorList>
            <person name="Sun Q."/>
            <person name="Zhou Y."/>
        </authorList>
    </citation>
    <scope>NUCLEOTIDE SEQUENCE</scope>
    <source>
        <strain evidence="5">CGMCC 1.15367</strain>
    </source>
</reference>
<dbReference type="GO" id="GO:0015562">
    <property type="term" value="F:efflux transmembrane transporter activity"/>
    <property type="evidence" value="ECO:0007669"/>
    <property type="project" value="TreeGrafter"/>
</dbReference>
<dbReference type="GO" id="GO:1990281">
    <property type="term" value="C:efflux pump complex"/>
    <property type="evidence" value="ECO:0007669"/>
    <property type="project" value="TreeGrafter"/>
</dbReference>
<dbReference type="PANTHER" id="PTHR30469">
    <property type="entry name" value="MULTIDRUG RESISTANCE PROTEIN MDTA"/>
    <property type="match status" value="1"/>
</dbReference>
<organism evidence="5 6">
    <name type="scientific">Aureimonas endophytica</name>
    <dbReference type="NCBI Taxonomy" id="2027858"/>
    <lineage>
        <taxon>Bacteria</taxon>
        <taxon>Pseudomonadati</taxon>
        <taxon>Pseudomonadota</taxon>
        <taxon>Alphaproteobacteria</taxon>
        <taxon>Hyphomicrobiales</taxon>
        <taxon>Aurantimonadaceae</taxon>
        <taxon>Aureimonas</taxon>
    </lineage>
</organism>
<dbReference type="Proteomes" id="UP000644699">
    <property type="component" value="Unassembled WGS sequence"/>
</dbReference>
<dbReference type="Gene3D" id="2.40.30.170">
    <property type="match status" value="1"/>
</dbReference>
<feature type="domain" description="CusB-like beta-barrel" evidence="3">
    <location>
        <begin position="204"/>
        <end position="274"/>
    </location>
</feature>
<comment type="similarity">
    <text evidence="1">Belongs to the membrane fusion protein (MFP) (TC 8.A.1) family.</text>
</comment>
<dbReference type="PANTHER" id="PTHR30469:SF15">
    <property type="entry name" value="HLYD FAMILY OF SECRETION PROTEINS"/>
    <property type="match status" value="1"/>
</dbReference>
<dbReference type="Pfam" id="PF25989">
    <property type="entry name" value="YknX_C"/>
    <property type="match status" value="1"/>
</dbReference>
<feature type="coiled-coil region" evidence="2">
    <location>
        <begin position="127"/>
        <end position="161"/>
    </location>
</feature>
<sequence>MTRLFPICGLALVLAGCQGEAPKAEAPVVRPVKSTVVKPFADEAPVFAGTVESQVRTDYSFQILGRMVSRDVDIGDAVTKGQMLASLEATVLQQSVDAAEASVASAKATLANATGVAERQRALRQSNTATQADVDNAEQALEAARSAEIQAEAALAKAREQLGYARLTAGFDGIVTAVAAEAGQVVAAGQTVLTVARPDLRDAVVDLPDWMASTLSTGMPLPVALQLDAAATAEGRVREIAPLADPVTRSRRVRIALKAPPPGFRLGSIVTVALPGGEASSLALPDSAVLRRNGATMVWVVAPTGDRVATRPVSLEAAADGRWLVRDGLKEGERVVTAGVNSLTEGQSVKLQEGVR</sequence>
<evidence type="ECO:0000313" key="5">
    <source>
        <dbReference type="EMBL" id="GGD94102.1"/>
    </source>
</evidence>
<comment type="caution">
    <text evidence="5">The sequence shown here is derived from an EMBL/GenBank/DDBJ whole genome shotgun (WGS) entry which is preliminary data.</text>
</comment>
<dbReference type="EMBL" id="BMIQ01000001">
    <property type="protein sequence ID" value="GGD94102.1"/>
    <property type="molecule type" value="Genomic_DNA"/>
</dbReference>
<dbReference type="Gene3D" id="2.40.50.100">
    <property type="match status" value="1"/>
</dbReference>
<dbReference type="RefSeq" id="WP_188907170.1">
    <property type="nucleotide sequence ID" value="NZ_BMIQ01000001.1"/>
</dbReference>
<evidence type="ECO:0000256" key="2">
    <source>
        <dbReference type="SAM" id="Coils"/>
    </source>
</evidence>
<keyword evidence="6" id="KW-1185">Reference proteome</keyword>
<gene>
    <name evidence="5" type="ORF">GCM10011390_11040</name>
</gene>
<protein>
    <submittedName>
        <fullName evidence="5">Hemolysin secretion protein D</fullName>
    </submittedName>
</protein>
<evidence type="ECO:0000256" key="1">
    <source>
        <dbReference type="ARBA" id="ARBA00009477"/>
    </source>
</evidence>
<dbReference type="PROSITE" id="PS51257">
    <property type="entry name" value="PROKAR_LIPOPROTEIN"/>
    <property type="match status" value="1"/>
</dbReference>